<keyword evidence="5" id="KW-0249">Electron transport</keyword>
<dbReference type="GO" id="GO:0030313">
    <property type="term" value="C:cell envelope"/>
    <property type="evidence" value="ECO:0007669"/>
    <property type="project" value="UniProtKB-SubCell"/>
</dbReference>
<dbReference type="EMBL" id="CP002048">
    <property type="protein sequence ID" value="ADI02433.1"/>
    <property type="molecule type" value="Genomic_DNA"/>
</dbReference>
<dbReference type="InterPro" id="IPR012286">
    <property type="entry name" value="Tetrahaem_cytochrome"/>
</dbReference>
<dbReference type="Pfam" id="PF14537">
    <property type="entry name" value="Cytochrom_c3_2"/>
    <property type="match status" value="1"/>
</dbReference>
<dbReference type="SUPFAM" id="SSF48695">
    <property type="entry name" value="Multiheme cytochromes"/>
    <property type="match status" value="1"/>
</dbReference>
<organism evidence="9 10">
    <name type="scientific">Syntrophothermus lipocalidus (strain DSM 12680 / TGB-C1)</name>
    <dbReference type="NCBI Taxonomy" id="643648"/>
    <lineage>
        <taxon>Bacteria</taxon>
        <taxon>Bacillati</taxon>
        <taxon>Bacillota</taxon>
        <taxon>Clostridia</taxon>
        <taxon>Eubacteriales</taxon>
        <taxon>Syntrophomonadaceae</taxon>
        <taxon>Syntrophothermus</taxon>
    </lineage>
</organism>
<evidence type="ECO:0000256" key="6">
    <source>
        <dbReference type="ARBA" id="ARBA00023004"/>
    </source>
</evidence>
<evidence type="ECO:0000256" key="3">
    <source>
        <dbReference type="ARBA" id="ARBA00022617"/>
    </source>
</evidence>
<dbReference type="KEGG" id="slp:Slip_1675"/>
<dbReference type="STRING" id="643648.Slip_1675"/>
<dbReference type="AlphaFoldDB" id="D7CNZ8"/>
<dbReference type="Gene3D" id="1.10.1130.10">
    <property type="entry name" value="Flavocytochrome C3, Chain A"/>
    <property type="match status" value="1"/>
</dbReference>
<proteinExistence type="predicted"/>
<keyword evidence="4" id="KW-0479">Metal-binding</keyword>
<name>D7CNZ8_SYNLT</name>
<protein>
    <submittedName>
        <fullName evidence="9">NapC/NirT cytochrome c domain protein</fullName>
    </submittedName>
</protein>
<dbReference type="OrthoDB" id="9791652at2"/>
<sequence>MEQDSGSQRGILKGLSRKRIFLIVTFLVIVLGLGIGVGLMKGSDNPAFCASCHVMKPYYDSWKNSSLLAKKHADHNVKCHDCHEASFSTLFNDGVRYVTGNYKTPLEKRQFPRDFCLKCHDDFNSIKAKTAFAESNPHDSHNGEQDCNVCHSVHQQSKLMCAQCHVFQWENKLDASWVQ</sequence>
<evidence type="ECO:0000313" key="10">
    <source>
        <dbReference type="Proteomes" id="UP000000378"/>
    </source>
</evidence>
<reference evidence="9 10" key="2">
    <citation type="journal article" date="2010" name="Stand. Genomic Sci.">
        <title>Complete genome sequence of Syntrophothermus lipocalidus type strain (TGB-C1).</title>
        <authorList>
            <person name="Djao O.D."/>
            <person name="Zhang X."/>
            <person name="Lucas S."/>
            <person name="Lapidus A."/>
            <person name="Del Rio T.G."/>
            <person name="Nolan M."/>
            <person name="Tice H."/>
            <person name="Cheng J.F."/>
            <person name="Han C."/>
            <person name="Tapia R."/>
            <person name="Goodwin L."/>
            <person name="Pitluck S."/>
            <person name="Liolios K."/>
            <person name="Ivanova N."/>
            <person name="Mavromatis K."/>
            <person name="Mikhailova N."/>
            <person name="Ovchinnikova G."/>
            <person name="Pati A."/>
            <person name="Brambilla E."/>
            <person name="Chen A."/>
            <person name="Palaniappan K."/>
            <person name="Land M."/>
            <person name="Hauser L."/>
            <person name="Chang Y.J."/>
            <person name="Jeffries C.D."/>
            <person name="Rohde M."/>
            <person name="Sikorski J."/>
            <person name="Spring S."/>
            <person name="Goker M."/>
            <person name="Detter J.C."/>
            <person name="Woyke T."/>
            <person name="Bristow J."/>
            <person name="Eisen J.A."/>
            <person name="Markowitz V."/>
            <person name="Hugenholtz P."/>
            <person name="Kyrpides N.C."/>
            <person name="Klenk H.P."/>
        </authorList>
    </citation>
    <scope>NUCLEOTIDE SEQUENCE [LARGE SCALE GENOMIC DNA]</scope>
    <source>
        <strain evidence="10">DSM 12680 / TGB-C1</strain>
    </source>
</reference>
<evidence type="ECO:0000256" key="2">
    <source>
        <dbReference type="ARBA" id="ARBA00022448"/>
    </source>
</evidence>
<reference evidence="10" key="1">
    <citation type="journal article" date="2010" name="Stand. Genomic Sci.">
        <title>Complete genome sequence of Syntrophothermus lipocalidus type strain (TGB-C1T).</title>
        <authorList>
            <consortium name="US DOE Joint Genome Institute (JGI-PGF)"/>
            <person name="Djao O."/>
            <person name="Zhang X."/>
            <person name="Lucas S."/>
            <person name="Lapidus A."/>
            <person name="Glavina Del Rio T."/>
            <person name="Nolan M."/>
            <person name="Tice H."/>
            <person name="Cheng J."/>
            <person name="Han C."/>
            <person name="Tapia R."/>
            <person name="Goodwin L."/>
            <person name="Pitluck S."/>
            <person name="Liolios K."/>
            <person name="Ivanova N."/>
            <person name="Mavromatis K."/>
            <person name="Mikhailova N."/>
            <person name="Ovchinnikova G."/>
            <person name="Pati A."/>
            <person name="Brambilla E."/>
            <person name="Chen A."/>
            <person name="Palaniappan K."/>
            <person name="Land M."/>
            <person name="Hauser L."/>
            <person name="Chang Y."/>
            <person name="Jeffries C."/>
            <person name="Rohde M."/>
            <person name="Sikorski J."/>
            <person name="Spring S."/>
            <person name="Goker M."/>
            <person name="Detter J."/>
            <person name="Woyke T."/>
            <person name="Bristow J."/>
            <person name="Eisen J."/>
            <person name="Markowitz V."/>
            <person name="Hugenholtz P."/>
            <person name="Kyrpides N."/>
            <person name="Klenk H."/>
        </authorList>
    </citation>
    <scope>NUCLEOTIDE SEQUENCE [LARGE SCALE GENOMIC DNA]</scope>
    <source>
        <strain evidence="10">DSM 12680 / TGB-C1</strain>
    </source>
</reference>
<keyword evidence="7" id="KW-1133">Transmembrane helix</keyword>
<dbReference type="HOGENOM" id="CLU_107073_0_0_9"/>
<evidence type="ECO:0000256" key="4">
    <source>
        <dbReference type="ARBA" id="ARBA00022723"/>
    </source>
</evidence>
<accession>D7CNZ8</accession>
<evidence type="ECO:0000256" key="7">
    <source>
        <dbReference type="SAM" id="Phobius"/>
    </source>
</evidence>
<dbReference type="eggNOG" id="COG3005">
    <property type="taxonomic scope" value="Bacteria"/>
</dbReference>
<keyword evidence="3" id="KW-0349">Heme</keyword>
<keyword evidence="7" id="KW-0812">Transmembrane</keyword>
<keyword evidence="7" id="KW-0472">Membrane</keyword>
<dbReference type="InterPro" id="IPR036280">
    <property type="entry name" value="Multihaem_cyt_sf"/>
</dbReference>
<comment type="subcellular location">
    <subcellularLocation>
        <location evidence="1">Cell envelope</location>
    </subcellularLocation>
</comment>
<dbReference type="RefSeq" id="WP_013175835.1">
    <property type="nucleotide sequence ID" value="NC_014220.1"/>
</dbReference>
<evidence type="ECO:0000256" key="1">
    <source>
        <dbReference type="ARBA" id="ARBA00004196"/>
    </source>
</evidence>
<keyword evidence="10" id="KW-1185">Reference proteome</keyword>
<evidence type="ECO:0000313" key="9">
    <source>
        <dbReference type="EMBL" id="ADI02433.1"/>
    </source>
</evidence>
<feature type="transmembrane region" description="Helical" evidence="7">
    <location>
        <begin position="20"/>
        <end position="40"/>
    </location>
</feature>
<dbReference type="GO" id="GO:0046872">
    <property type="term" value="F:metal ion binding"/>
    <property type="evidence" value="ECO:0007669"/>
    <property type="project" value="UniProtKB-KW"/>
</dbReference>
<evidence type="ECO:0000256" key="5">
    <source>
        <dbReference type="ARBA" id="ARBA00022982"/>
    </source>
</evidence>
<dbReference type="Proteomes" id="UP000000378">
    <property type="component" value="Chromosome"/>
</dbReference>
<keyword evidence="6" id="KW-0408">Iron</keyword>
<evidence type="ECO:0000259" key="8">
    <source>
        <dbReference type="Pfam" id="PF14537"/>
    </source>
</evidence>
<gene>
    <name evidence="9" type="ordered locus">Slip_1675</name>
</gene>
<feature type="domain" description="Tetrahaem cytochrome" evidence="8">
    <location>
        <begin position="72"/>
        <end position="165"/>
    </location>
</feature>
<keyword evidence="2" id="KW-0813">Transport</keyword>